<keyword evidence="2" id="KW-0808">Transferase</keyword>
<dbReference type="Gene3D" id="3.40.50.2020">
    <property type="match status" value="1"/>
</dbReference>
<dbReference type="GO" id="GO:0016757">
    <property type="term" value="F:glycosyltransferase activity"/>
    <property type="evidence" value="ECO:0007669"/>
    <property type="project" value="UniProtKB-KW"/>
</dbReference>
<dbReference type="InterPro" id="IPR029057">
    <property type="entry name" value="PRTase-like"/>
</dbReference>
<dbReference type="AlphaFoldDB" id="A0A556ACV9"/>
<organism evidence="2 3">
    <name type="scientific">Verticiella sediminum</name>
    <dbReference type="NCBI Taxonomy" id="1247510"/>
    <lineage>
        <taxon>Bacteria</taxon>
        <taxon>Pseudomonadati</taxon>
        <taxon>Pseudomonadota</taxon>
        <taxon>Betaproteobacteria</taxon>
        <taxon>Burkholderiales</taxon>
        <taxon>Alcaligenaceae</taxon>
        <taxon>Verticiella</taxon>
    </lineage>
</organism>
<comment type="caution">
    <text evidence="2">The sequence shown here is derived from an EMBL/GenBank/DDBJ whole genome shotgun (WGS) entry which is preliminary data.</text>
</comment>
<evidence type="ECO:0000259" key="1">
    <source>
        <dbReference type="Pfam" id="PF00156"/>
    </source>
</evidence>
<dbReference type="CDD" id="cd06223">
    <property type="entry name" value="PRTases_typeI"/>
    <property type="match status" value="1"/>
</dbReference>
<dbReference type="Pfam" id="PF00156">
    <property type="entry name" value="Pribosyltran"/>
    <property type="match status" value="1"/>
</dbReference>
<accession>A0A556ACV9</accession>
<evidence type="ECO:0000313" key="3">
    <source>
        <dbReference type="Proteomes" id="UP000318405"/>
    </source>
</evidence>
<dbReference type="EMBL" id="VLTJ01000039">
    <property type="protein sequence ID" value="TSH90734.1"/>
    <property type="molecule type" value="Genomic_DNA"/>
</dbReference>
<evidence type="ECO:0000313" key="2">
    <source>
        <dbReference type="EMBL" id="TSH90734.1"/>
    </source>
</evidence>
<dbReference type="RefSeq" id="WP_143950651.1">
    <property type="nucleotide sequence ID" value="NZ_BAABMB010000003.1"/>
</dbReference>
<proteinExistence type="predicted"/>
<dbReference type="InterPro" id="IPR000836">
    <property type="entry name" value="PRTase_dom"/>
</dbReference>
<keyword evidence="3" id="KW-1185">Reference proteome</keyword>
<reference evidence="2 3" key="1">
    <citation type="submission" date="2019-07" db="EMBL/GenBank/DDBJ databases">
        <title>Qingshengfaniella alkalisoli gen. nov., sp. nov., isolated from saline soil.</title>
        <authorList>
            <person name="Xu L."/>
            <person name="Huang X.-X."/>
            <person name="Sun J.-Q."/>
        </authorList>
    </citation>
    <scope>NUCLEOTIDE SEQUENCE [LARGE SCALE GENOMIC DNA]</scope>
    <source>
        <strain evidence="2 3">DSM 27279</strain>
    </source>
</reference>
<sequence>MLTPPLFRDRRHAGRLLAQALQSYADRRDVLVLALPRGGVPVGFEVARALRAPLDVLVVRKLGVPGHAEYAMGAIASGGIRLLNDEVVQGMEVTKAQIDSTVSAESKELHRREQAYRGVRPPLAAAGRTVILVDDGMATGSTMLAAVRALRTLRPAHIAVAVPTAAADVCARLRAEADEVICTTTPEPFRAVGLWYADFSQTSDDEVRELLDEAQAGGGPDSY</sequence>
<gene>
    <name evidence="2" type="ORF">FOZ76_23415</name>
</gene>
<protein>
    <submittedName>
        <fullName evidence="2">Phosphoribosyltransferase</fullName>
    </submittedName>
</protein>
<dbReference type="OrthoDB" id="9810066at2"/>
<keyword evidence="2" id="KW-0328">Glycosyltransferase</keyword>
<dbReference type="Gene3D" id="3.30.1310.20">
    <property type="entry name" value="PRTase-like"/>
    <property type="match status" value="1"/>
</dbReference>
<feature type="domain" description="Phosphoribosyltransferase" evidence="1">
    <location>
        <begin position="12"/>
        <end position="167"/>
    </location>
</feature>
<name>A0A556ACV9_9BURK</name>
<dbReference type="Proteomes" id="UP000318405">
    <property type="component" value="Unassembled WGS sequence"/>
</dbReference>
<dbReference type="SUPFAM" id="SSF53271">
    <property type="entry name" value="PRTase-like"/>
    <property type="match status" value="1"/>
</dbReference>